<evidence type="ECO:0000313" key="1">
    <source>
        <dbReference type="EMBL" id="VDN36050.1"/>
    </source>
</evidence>
<accession>A0A3P7N872</accession>
<dbReference type="OrthoDB" id="120976at2759"/>
<name>A0A3P7N872_DIBLA</name>
<sequence length="92" mass="10634">MTQVKREQKHALIDLFAQAVVEKALEVERTRQCALRQSLEEICKAQRVRRIRRGSDPCLDKRITRRPSYDHRKGTVRQVLVSASSSFGAELK</sequence>
<organism evidence="1 2">
    <name type="scientific">Dibothriocephalus latus</name>
    <name type="common">Fish tapeworm</name>
    <name type="synonym">Diphyllobothrium latum</name>
    <dbReference type="NCBI Taxonomy" id="60516"/>
    <lineage>
        <taxon>Eukaryota</taxon>
        <taxon>Metazoa</taxon>
        <taxon>Spiralia</taxon>
        <taxon>Lophotrochozoa</taxon>
        <taxon>Platyhelminthes</taxon>
        <taxon>Cestoda</taxon>
        <taxon>Eucestoda</taxon>
        <taxon>Diphyllobothriidea</taxon>
        <taxon>Diphyllobothriidae</taxon>
        <taxon>Dibothriocephalus</taxon>
    </lineage>
</organism>
<keyword evidence="2" id="KW-1185">Reference proteome</keyword>
<dbReference type="EMBL" id="UYRU01088180">
    <property type="protein sequence ID" value="VDN36050.1"/>
    <property type="molecule type" value="Genomic_DNA"/>
</dbReference>
<proteinExistence type="predicted"/>
<dbReference type="AlphaFoldDB" id="A0A3P7N872"/>
<protein>
    <submittedName>
        <fullName evidence="1">Uncharacterized protein</fullName>
    </submittedName>
</protein>
<dbReference type="Proteomes" id="UP000281553">
    <property type="component" value="Unassembled WGS sequence"/>
</dbReference>
<evidence type="ECO:0000313" key="2">
    <source>
        <dbReference type="Proteomes" id="UP000281553"/>
    </source>
</evidence>
<gene>
    <name evidence="1" type="ORF">DILT_LOCUS16930</name>
</gene>
<reference evidence="1 2" key="1">
    <citation type="submission" date="2018-11" db="EMBL/GenBank/DDBJ databases">
        <authorList>
            <consortium name="Pathogen Informatics"/>
        </authorList>
    </citation>
    <scope>NUCLEOTIDE SEQUENCE [LARGE SCALE GENOMIC DNA]</scope>
</reference>